<dbReference type="RefSeq" id="WP_089255828.1">
    <property type="nucleotide sequence ID" value="NZ_FZPH01000033.1"/>
</dbReference>
<evidence type="ECO:0000259" key="1">
    <source>
        <dbReference type="PROSITE" id="PS51186"/>
    </source>
</evidence>
<dbReference type="InterPro" id="IPR016181">
    <property type="entry name" value="Acyl_CoA_acyltransferase"/>
</dbReference>
<dbReference type="PROSITE" id="PS51186">
    <property type="entry name" value="GNAT"/>
    <property type="match status" value="1"/>
</dbReference>
<dbReference type="GO" id="GO:0016747">
    <property type="term" value="F:acyltransferase activity, transferring groups other than amino-acyl groups"/>
    <property type="evidence" value="ECO:0007669"/>
    <property type="project" value="InterPro"/>
</dbReference>
<dbReference type="Proteomes" id="UP000198362">
    <property type="component" value="Unassembled WGS sequence"/>
</dbReference>
<dbReference type="Gene3D" id="3.40.630.30">
    <property type="match status" value="1"/>
</dbReference>
<accession>A0A239PG64</accession>
<dbReference type="InterPro" id="IPR000182">
    <property type="entry name" value="GNAT_dom"/>
</dbReference>
<name>A0A239PG64_9ACTN</name>
<evidence type="ECO:0000313" key="2">
    <source>
        <dbReference type="EMBL" id="SNT66126.1"/>
    </source>
</evidence>
<dbReference type="InterPro" id="IPR013653">
    <property type="entry name" value="GCN5-like_dom"/>
</dbReference>
<dbReference type="Pfam" id="PF08445">
    <property type="entry name" value="FR47"/>
    <property type="match status" value="1"/>
</dbReference>
<evidence type="ECO:0000313" key="3">
    <source>
        <dbReference type="Proteomes" id="UP000198362"/>
    </source>
</evidence>
<dbReference type="AlphaFoldDB" id="A0A239PG64"/>
<keyword evidence="3" id="KW-1185">Reference proteome</keyword>
<dbReference type="EMBL" id="FZPH01000033">
    <property type="protein sequence ID" value="SNT66126.1"/>
    <property type="molecule type" value="Genomic_DNA"/>
</dbReference>
<dbReference type="SUPFAM" id="SSF55729">
    <property type="entry name" value="Acyl-CoA N-acyltransferases (Nat)"/>
    <property type="match status" value="1"/>
</dbReference>
<gene>
    <name evidence="2" type="ORF">SAMN05421812_1333</name>
</gene>
<feature type="domain" description="N-acetyltransferase" evidence="1">
    <location>
        <begin position="104"/>
        <end position="234"/>
    </location>
</feature>
<sequence>MAEPLVGRDAVLAAVGAHPYARLTTGDTDDVTGVRVGSTVVWVTRSGTAVCALGDGAVAASAIPLVAAGSARWWHLPRMAGALPAEVQVKFRDEWDFRWTSEPPPIRAGEERAEPVEDDAAISALLDVAFPSTTTRPGDSRVRTWWGIRDGADLVACAADRSRGGVGFLSGIAVHPSARGRGLGAALTAALTRRLVAELGIAALGVMTDNVPANTMYEALGYTSSIPRTSVGLA</sequence>
<dbReference type="CDD" id="cd04301">
    <property type="entry name" value="NAT_SF"/>
    <property type="match status" value="1"/>
</dbReference>
<reference evidence="2 3" key="1">
    <citation type="submission" date="2017-06" db="EMBL/GenBank/DDBJ databases">
        <authorList>
            <person name="Kim H.J."/>
            <person name="Triplett B.A."/>
        </authorList>
    </citation>
    <scope>NUCLEOTIDE SEQUENCE [LARGE SCALE GENOMIC DNA]</scope>
    <source>
        <strain evidence="2 3">CGMCC 4.5593</strain>
    </source>
</reference>
<proteinExistence type="predicted"/>
<protein>
    <submittedName>
        <fullName evidence="2">FR47-like protein</fullName>
    </submittedName>
</protein>
<organism evidence="2 3">
    <name type="scientific">Asanoa hainanensis</name>
    <dbReference type="NCBI Taxonomy" id="560556"/>
    <lineage>
        <taxon>Bacteria</taxon>
        <taxon>Bacillati</taxon>
        <taxon>Actinomycetota</taxon>
        <taxon>Actinomycetes</taxon>
        <taxon>Micromonosporales</taxon>
        <taxon>Micromonosporaceae</taxon>
        <taxon>Asanoa</taxon>
    </lineage>
</organism>
<dbReference type="OrthoDB" id="3700890at2"/>